<dbReference type="Proteomes" id="UP000030671">
    <property type="component" value="Unassembled WGS sequence"/>
</dbReference>
<dbReference type="AlphaFoldDB" id="W4KCK1"/>
<dbReference type="InParanoid" id="W4KCK1"/>
<dbReference type="RefSeq" id="XP_009543375.1">
    <property type="nucleotide sequence ID" value="XM_009545080.1"/>
</dbReference>
<gene>
    <name evidence="1" type="ORF">HETIRDRAFT_170051</name>
</gene>
<proteinExistence type="predicted"/>
<evidence type="ECO:0000313" key="1">
    <source>
        <dbReference type="EMBL" id="ETW83597.1"/>
    </source>
</evidence>
<dbReference type="EMBL" id="KI925456">
    <property type="protein sequence ID" value="ETW83597.1"/>
    <property type="molecule type" value="Genomic_DNA"/>
</dbReference>
<organism evidence="1 2">
    <name type="scientific">Heterobasidion irregulare (strain TC 32-1)</name>
    <dbReference type="NCBI Taxonomy" id="747525"/>
    <lineage>
        <taxon>Eukaryota</taxon>
        <taxon>Fungi</taxon>
        <taxon>Dikarya</taxon>
        <taxon>Basidiomycota</taxon>
        <taxon>Agaricomycotina</taxon>
        <taxon>Agaricomycetes</taxon>
        <taxon>Russulales</taxon>
        <taxon>Bondarzewiaceae</taxon>
        <taxon>Heterobasidion</taxon>
        <taxon>Heterobasidion annosum species complex</taxon>
    </lineage>
</organism>
<dbReference type="KEGG" id="hir:HETIRDRAFT_170051"/>
<dbReference type="GeneID" id="20668255"/>
<name>W4KCK1_HETIT</name>
<reference evidence="1 2" key="1">
    <citation type="journal article" date="2012" name="New Phytol.">
        <title>Insight into trade-off between wood decay and parasitism from the genome of a fungal forest pathogen.</title>
        <authorList>
            <person name="Olson A."/>
            <person name="Aerts A."/>
            <person name="Asiegbu F."/>
            <person name="Belbahri L."/>
            <person name="Bouzid O."/>
            <person name="Broberg A."/>
            <person name="Canback B."/>
            <person name="Coutinho P.M."/>
            <person name="Cullen D."/>
            <person name="Dalman K."/>
            <person name="Deflorio G."/>
            <person name="van Diepen L.T."/>
            <person name="Dunand C."/>
            <person name="Duplessis S."/>
            <person name="Durling M."/>
            <person name="Gonthier P."/>
            <person name="Grimwood J."/>
            <person name="Fossdal C.G."/>
            <person name="Hansson D."/>
            <person name="Henrissat B."/>
            <person name="Hietala A."/>
            <person name="Himmelstrand K."/>
            <person name="Hoffmeister D."/>
            <person name="Hogberg N."/>
            <person name="James T.Y."/>
            <person name="Karlsson M."/>
            <person name="Kohler A."/>
            <person name="Kues U."/>
            <person name="Lee Y.H."/>
            <person name="Lin Y.C."/>
            <person name="Lind M."/>
            <person name="Lindquist E."/>
            <person name="Lombard V."/>
            <person name="Lucas S."/>
            <person name="Lunden K."/>
            <person name="Morin E."/>
            <person name="Murat C."/>
            <person name="Park J."/>
            <person name="Raffaello T."/>
            <person name="Rouze P."/>
            <person name="Salamov A."/>
            <person name="Schmutz J."/>
            <person name="Solheim H."/>
            <person name="Stahlberg J."/>
            <person name="Velez H."/>
            <person name="de Vries R.P."/>
            <person name="Wiebenga A."/>
            <person name="Woodward S."/>
            <person name="Yakovlev I."/>
            <person name="Garbelotto M."/>
            <person name="Martin F."/>
            <person name="Grigoriev I.V."/>
            <person name="Stenlid J."/>
        </authorList>
    </citation>
    <scope>NUCLEOTIDE SEQUENCE [LARGE SCALE GENOMIC DNA]</scope>
    <source>
        <strain evidence="1 2">TC 32-1</strain>
    </source>
</reference>
<keyword evidence="2" id="KW-1185">Reference proteome</keyword>
<accession>W4KCK1</accession>
<evidence type="ECO:0000313" key="2">
    <source>
        <dbReference type="Proteomes" id="UP000030671"/>
    </source>
</evidence>
<protein>
    <submittedName>
        <fullName evidence="1">Uncharacterized protein</fullName>
    </submittedName>
</protein>
<dbReference type="HOGENOM" id="CLU_2886065_0_0_1"/>
<sequence length="63" mass="6833">MPPIPACAFANDQLFILASYSRHRYASLTGCIMCLCRLPDMKTSCTSDGSCGNCEDKVLLDAL</sequence>